<name>A0A813EVV8_POLGL</name>
<dbReference type="AlphaFoldDB" id="A0A813EVV8"/>
<feature type="region of interest" description="Disordered" evidence="1">
    <location>
        <begin position="72"/>
        <end position="99"/>
    </location>
</feature>
<comment type="caution">
    <text evidence="2">The sequence shown here is derived from an EMBL/GenBank/DDBJ whole genome shotgun (WGS) entry which is preliminary data.</text>
</comment>
<keyword evidence="3" id="KW-1185">Reference proteome</keyword>
<sequence length="99" mass="10124">SVHMIDQEMPADARLSQRLFGGTKTIADRTQTPTAAFRYERAALSPAPRVVRAGSLPPAFAGKLPPLSGTLCPRGLSPSAPPAKVARSPSTSSGAAGLG</sequence>
<proteinExistence type="predicted"/>
<evidence type="ECO:0000313" key="3">
    <source>
        <dbReference type="Proteomes" id="UP000654075"/>
    </source>
</evidence>
<organism evidence="2 3">
    <name type="scientific">Polarella glacialis</name>
    <name type="common">Dinoflagellate</name>
    <dbReference type="NCBI Taxonomy" id="89957"/>
    <lineage>
        <taxon>Eukaryota</taxon>
        <taxon>Sar</taxon>
        <taxon>Alveolata</taxon>
        <taxon>Dinophyceae</taxon>
        <taxon>Suessiales</taxon>
        <taxon>Suessiaceae</taxon>
        <taxon>Polarella</taxon>
    </lineage>
</organism>
<reference evidence="2" key="1">
    <citation type="submission" date="2021-02" db="EMBL/GenBank/DDBJ databases">
        <authorList>
            <person name="Dougan E. K."/>
            <person name="Rhodes N."/>
            <person name="Thang M."/>
            <person name="Chan C."/>
        </authorList>
    </citation>
    <scope>NUCLEOTIDE SEQUENCE</scope>
</reference>
<feature type="compositionally biased region" description="Polar residues" evidence="1">
    <location>
        <begin position="88"/>
        <end position="99"/>
    </location>
</feature>
<evidence type="ECO:0000256" key="1">
    <source>
        <dbReference type="SAM" id="MobiDB-lite"/>
    </source>
</evidence>
<protein>
    <submittedName>
        <fullName evidence="2">Uncharacterized protein</fullName>
    </submittedName>
</protein>
<dbReference type="Proteomes" id="UP000654075">
    <property type="component" value="Unassembled WGS sequence"/>
</dbReference>
<feature type="non-terminal residue" evidence="2">
    <location>
        <position position="99"/>
    </location>
</feature>
<accession>A0A813EVV8</accession>
<evidence type="ECO:0000313" key="2">
    <source>
        <dbReference type="EMBL" id="CAE8605293.1"/>
    </source>
</evidence>
<gene>
    <name evidence="2" type="ORF">PGLA1383_LOCUS23412</name>
</gene>
<dbReference type="EMBL" id="CAJNNV010017637">
    <property type="protein sequence ID" value="CAE8605293.1"/>
    <property type="molecule type" value="Genomic_DNA"/>
</dbReference>